<keyword evidence="11" id="KW-0175">Coiled coil</keyword>
<keyword evidence="6 13" id="KW-0472">Membrane</keyword>
<dbReference type="PROSITE" id="PS51469">
    <property type="entry name" value="SUN"/>
    <property type="match status" value="1"/>
</dbReference>
<dbReference type="EMBL" id="JAWNGG020000146">
    <property type="protein sequence ID" value="KAK9299626.1"/>
    <property type="molecule type" value="Genomic_DNA"/>
</dbReference>
<feature type="compositionally biased region" description="Polar residues" evidence="12">
    <location>
        <begin position="1327"/>
        <end position="1344"/>
    </location>
</feature>
<dbReference type="Proteomes" id="UP001432146">
    <property type="component" value="Unassembled WGS sequence"/>
</dbReference>
<dbReference type="GO" id="GO:0005789">
    <property type="term" value="C:endoplasmic reticulum membrane"/>
    <property type="evidence" value="ECO:0007669"/>
    <property type="project" value="UniProtKB-SubCell"/>
</dbReference>
<evidence type="ECO:0000256" key="9">
    <source>
        <dbReference type="ARBA" id="ARBA00061226"/>
    </source>
</evidence>
<keyword evidence="4" id="KW-0256">Endoplasmic reticulum</keyword>
<feature type="coiled-coil region" evidence="11">
    <location>
        <begin position="993"/>
        <end position="1021"/>
    </location>
</feature>
<proteinExistence type="inferred from homology"/>
<organism evidence="15 16">
    <name type="scientific">Tetragonisca angustula</name>
    <dbReference type="NCBI Taxonomy" id="166442"/>
    <lineage>
        <taxon>Eukaryota</taxon>
        <taxon>Metazoa</taxon>
        <taxon>Ecdysozoa</taxon>
        <taxon>Arthropoda</taxon>
        <taxon>Hexapoda</taxon>
        <taxon>Insecta</taxon>
        <taxon>Pterygota</taxon>
        <taxon>Neoptera</taxon>
        <taxon>Endopterygota</taxon>
        <taxon>Hymenoptera</taxon>
        <taxon>Apocrita</taxon>
        <taxon>Aculeata</taxon>
        <taxon>Apoidea</taxon>
        <taxon>Anthophila</taxon>
        <taxon>Apidae</taxon>
        <taxon>Tetragonisca</taxon>
    </lineage>
</organism>
<feature type="region of interest" description="Disordered" evidence="12">
    <location>
        <begin position="504"/>
        <end position="536"/>
    </location>
</feature>
<feature type="region of interest" description="Disordered" evidence="12">
    <location>
        <begin position="1100"/>
        <end position="1129"/>
    </location>
</feature>
<comment type="subunit">
    <text evidence="10">Interacts with EMP65.</text>
</comment>
<evidence type="ECO:0000256" key="1">
    <source>
        <dbReference type="ARBA" id="ARBA00004389"/>
    </source>
</evidence>
<reference evidence="15 16" key="1">
    <citation type="submission" date="2024-05" db="EMBL/GenBank/DDBJ databases">
        <title>The nuclear and mitochondrial genome assemblies of Tetragonisca angustula (Apidae: Meliponini), a tiny yet remarkable pollinator in the Neotropics.</title>
        <authorList>
            <person name="Ferrari R."/>
            <person name="Ricardo P.C."/>
            <person name="Dias F.C."/>
            <person name="Araujo N.S."/>
            <person name="Soares D.O."/>
            <person name="Zhou Q.-S."/>
            <person name="Zhu C.-D."/>
            <person name="Coutinho L."/>
            <person name="Airas M.C."/>
            <person name="Batista T.M."/>
        </authorList>
    </citation>
    <scope>NUCLEOTIDE SEQUENCE [LARGE SCALE GENOMIC DNA]</scope>
    <source>
        <strain evidence="15">ASF017062</strain>
        <tissue evidence="15">Abdomen</tissue>
    </source>
</reference>
<evidence type="ECO:0000313" key="16">
    <source>
        <dbReference type="Proteomes" id="UP001432146"/>
    </source>
</evidence>
<dbReference type="Pfam" id="PF07738">
    <property type="entry name" value="Sad1_UNC"/>
    <property type="match status" value="1"/>
</dbReference>
<evidence type="ECO:0000259" key="14">
    <source>
        <dbReference type="PROSITE" id="PS51469"/>
    </source>
</evidence>
<dbReference type="FunFam" id="2.60.120.260:FF:000099">
    <property type="entry name" value="Uncharacterized protein, isoform C"/>
    <property type="match status" value="1"/>
</dbReference>
<evidence type="ECO:0000256" key="8">
    <source>
        <dbReference type="ARBA" id="ARBA00046288"/>
    </source>
</evidence>
<keyword evidence="5 13" id="KW-1133">Transmembrane helix</keyword>
<dbReference type="GO" id="GO:0034975">
    <property type="term" value="P:protein folding in endoplasmic reticulum"/>
    <property type="evidence" value="ECO:0007669"/>
    <property type="project" value="TreeGrafter"/>
</dbReference>
<evidence type="ECO:0000256" key="10">
    <source>
        <dbReference type="ARBA" id="ARBA00064635"/>
    </source>
</evidence>
<evidence type="ECO:0000256" key="6">
    <source>
        <dbReference type="ARBA" id="ARBA00023136"/>
    </source>
</evidence>
<feature type="region of interest" description="Disordered" evidence="12">
    <location>
        <begin position="328"/>
        <end position="355"/>
    </location>
</feature>
<comment type="subcellular location">
    <subcellularLocation>
        <location evidence="8">Endomembrane system</location>
        <topology evidence="8">Single-pass type I membrane protein</topology>
    </subcellularLocation>
    <subcellularLocation>
        <location evidence="1">Endoplasmic reticulum membrane</location>
        <topology evidence="1">Single-pass membrane protein</topology>
    </subcellularLocation>
</comment>
<evidence type="ECO:0000313" key="15">
    <source>
        <dbReference type="EMBL" id="KAK9299626.1"/>
    </source>
</evidence>
<evidence type="ECO:0000256" key="12">
    <source>
        <dbReference type="SAM" id="MobiDB-lite"/>
    </source>
</evidence>
<name>A0AAW0ZQF4_9HYME</name>
<sequence>MKICITCVYWTLLFISIASSALLFIIVASENAQSNYHSSLRMNETSETDDNDTLNMEVNDLDTSTITINELHDLHKFETNYKDHYYQEKYIEDSIDFGTVINGKAEREENPYKDPDIIAESLTQQPNLSQGISENEEVLTSINTTVQGEFKSLTESKLNSEFPKSRLFSKKSSLLKKNANIGQKTKKRQEEMLSNIQTPSPTNEIIEKSNETTNLEEESLLLTNSIGKEETPEVVVVVRAEQTSINTDELELKLEDNVVKVFPDEITKVDGTFTTTPELSDTDAKARLVGNNRDDTAAVVLGEGIVTVGSSNPHEDIPSFSEWTQKRLEEAERKKSHPNASVQNSGTPTRGIGGMKVRSKNYASPDCGAKIVAANPEARSVGSVLVSTRDEYMLNTCTSRIWFVVELCEAIQAKKIELANFELFSSSPKDFSVYISDRFPTRDWSPVGQFTAKHVKDIQSFVLQPHLFGKFIKVELQTYYGSEHFCPISLFRAYGTSEFEVLETETENQIPRESHTSIDDDEDSDEEEVLDIENGEPPRNLFGSARDAVLSIMKKAAEVLVKSSDLTYNNITKIQQSIDSGNILENSFVSCTTPRYTILCDSCSDQKFAKIFQLISCRERQLNELLKIDLVNRTLRQNGLCKIHGVGVETFAKKETQNENIQDTEKHDQFKERCSSSKNFQLTFITSILKPEYIAALCNVLAIKERKMVMNTSHEIPLNDFKEVIKEDTSHKHKEDYNSNTKSFQHTSATRTLNTNVDTSSREFKKSTQELSSEETNIFTSTPIEISSSSKNIVLQIKPTKTLEKEEIKNETLTPILEIEETIPAEILTTVPITLNMEQHSIIKASEEPFVSSSISIENSPETTVSTSIPVTDSNEFSNDNIISDMEPLEFTSVSNKMEKVEHLDQEGKQEPAEILDQEIKLPPQDSLTFDNLLSDLKDLEGETAHIQNGPIASASVIQSTTNTMPQKESVFLRLSNRIKALERNMSLSGQYLEELSRRYKKQVEEMQRSLERTVSAMSEETRKRDERESKRAEEIAILKETVVNLSNSVKNLLYDRDSWHGKISTIGQHILLICSEFFVIYLILVYYWRNNNKGVEVKKKQQSDKDTMRRKSAENFSMKKTKKRRPSEIASHITGTYRDLMIIDKSHETKREKKRKRKKPTALIDNQTNVTNDTEICPIIQYKSPTNITHEMQIAPKIASSEVLHTTDSQKQICKRLKSAPENMIDWQNEESNIQLRLSCAETDSIKNFQLNNSCTENSNESNLLLADIFSERNAYSEQTIIGSEDLLNSKNISTLKNMRLSVTPSFMKTALSTRKKRKAYSNDVNGEWSKNLSDPNNKTVSSIPLKLSPEETYTDGDTATNGLLMDQSDESRSSSITSMSKKKEKKSTGFRKMILDIYVNEI</sequence>
<protein>
    <recommendedName>
        <fullName evidence="14">SUN domain-containing protein</fullName>
    </recommendedName>
</protein>
<keyword evidence="3" id="KW-0732">Signal</keyword>
<dbReference type="InterPro" id="IPR045120">
    <property type="entry name" value="Suco/Slp1-like"/>
</dbReference>
<gene>
    <name evidence="15" type="ORF">QLX08_007424</name>
</gene>
<evidence type="ECO:0000256" key="11">
    <source>
        <dbReference type="SAM" id="Coils"/>
    </source>
</evidence>
<dbReference type="PANTHER" id="PTHR12953:SF0">
    <property type="entry name" value="SUN DOMAIN-CONTAINING OSSIFICATION FACTOR"/>
    <property type="match status" value="1"/>
</dbReference>
<evidence type="ECO:0000256" key="4">
    <source>
        <dbReference type="ARBA" id="ARBA00022824"/>
    </source>
</evidence>
<evidence type="ECO:0000256" key="2">
    <source>
        <dbReference type="ARBA" id="ARBA00022692"/>
    </source>
</evidence>
<feature type="compositionally biased region" description="Acidic residues" evidence="12">
    <location>
        <begin position="519"/>
        <end position="534"/>
    </location>
</feature>
<evidence type="ECO:0000256" key="5">
    <source>
        <dbReference type="ARBA" id="ARBA00022989"/>
    </source>
</evidence>
<feature type="compositionally biased region" description="Polar residues" evidence="12">
    <location>
        <begin position="338"/>
        <end position="348"/>
    </location>
</feature>
<keyword evidence="16" id="KW-1185">Reference proteome</keyword>
<comment type="similarity">
    <text evidence="9">Belongs to the SLP1 family.</text>
</comment>
<keyword evidence="7" id="KW-0325">Glycoprotein</keyword>
<evidence type="ECO:0000256" key="7">
    <source>
        <dbReference type="ARBA" id="ARBA00023180"/>
    </source>
</evidence>
<evidence type="ECO:0000256" key="13">
    <source>
        <dbReference type="SAM" id="Phobius"/>
    </source>
</evidence>
<dbReference type="PANTHER" id="PTHR12953">
    <property type="entry name" value="MEMBRANE PROTEIN CH1 RELATED"/>
    <property type="match status" value="1"/>
</dbReference>
<feature type="compositionally biased region" description="Basic and acidic residues" evidence="12">
    <location>
        <begin position="1100"/>
        <end position="1114"/>
    </location>
</feature>
<feature type="region of interest" description="Disordered" evidence="12">
    <location>
        <begin position="1327"/>
        <end position="1386"/>
    </location>
</feature>
<dbReference type="InterPro" id="IPR012919">
    <property type="entry name" value="SUN_dom"/>
</dbReference>
<keyword evidence="2 13" id="KW-0812">Transmembrane</keyword>
<feature type="transmembrane region" description="Helical" evidence="13">
    <location>
        <begin position="1071"/>
        <end position="1089"/>
    </location>
</feature>
<feature type="domain" description="SUN" evidence="14">
    <location>
        <begin position="338"/>
        <end position="498"/>
    </location>
</feature>
<evidence type="ECO:0000256" key="3">
    <source>
        <dbReference type="ARBA" id="ARBA00022729"/>
    </source>
</evidence>
<comment type="caution">
    <text evidence="15">The sequence shown here is derived from an EMBL/GenBank/DDBJ whole genome shotgun (WGS) entry which is preliminary data.</text>
</comment>
<accession>A0AAW0ZQF4</accession>